<organism evidence="1 2">
    <name type="scientific">Sodalis glossinidius (strain morsitans)</name>
    <dbReference type="NCBI Taxonomy" id="343509"/>
    <lineage>
        <taxon>Bacteria</taxon>
        <taxon>Pseudomonadati</taxon>
        <taxon>Pseudomonadota</taxon>
        <taxon>Gammaproteobacteria</taxon>
        <taxon>Enterobacterales</taxon>
        <taxon>Bruguierivoracaceae</taxon>
        <taxon>Sodalis</taxon>
    </lineage>
</organism>
<accession>A0A193QIV5</accession>
<dbReference type="EMBL" id="LN854557">
    <property type="protein sequence ID" value="CRL45119.1"/>
    <property type="molecule type" value="Genomic_DNA"/>
</dbReference>
<reference evidence="1 2" key="1">
    <citation type="submission" date="2015-05" db="EMBL/GenBank/DDBJ databases">
        <authorList>
            <person name="Goodhead I."/>
        </authorList>
    </citation>
    <scope>NUCLEOTIDE SEQUENCE [LARGE SCALE GENOMIC DNA]</scope>
    <source>
        <strain evidence="2">morsitans</strain>
    </source>
</reference>
<gene>
    <name evidence="1" type="ORF">SGGMMB4_02656</name>
</gene>
<dbReference type="AlphaFoldDB" id="A0A193QIV5"/>
<proteinExistence type="predicted"/>
<name>A0A193QIV5_SODGM</name>
<sequence length="173" mass="19885">MFLQSYNFFETGMSITYADIREYKVKIDRQYDVRRSKLQKLGYKLVKEYKKSLCLPAERWRDSKGVDRPYVSVGHLNEDGAFQKTTLAAINLTDDYTLTFKVSTVIDDQPLTGGKQFLSTISMLYRDGMLNVDVGHCQRSIIVAVQEEEDAFIEVCLTMKQIIISALSDTRLE</sequence>
<evidence type="ECO:0000313" key="1">
    <source>
        <dbReference type="EMBL" id="CRL45119.1"/>
    </source>
</evidence>
<dbReference type="Proteomes" id="UP000245838">
    <property type="component" value="Chromosome sggmmb4_Chromosome"/>
</dbReference>
<protein>
    <submittedName>
        <fullName evidence="1">Uncharacterized protein</fullName>
    </submittedName>
</protein>
<evidence type="ECO:0000313" key="2">
    <source>
        <dbReference type="Proteomes" id="UP000245838"/>
    </source>
</evidence>